<accession>A0A7W4JF21</accession>
<reference evidence="2 3" key="1">
    <citation type="submission" date="2020-04" db="EMBL/GenBank/DDBJ databases">
        <title>Description of novel Gluconacetobacter.</title>
        <authorList>
            <person name="Sombolestani A."/>
        </authorList>
    </citation>
    <scope>NUCLEOTIDE SEQUENCE [LARGE SCALE GENOMIC DNA]</scope>
    <source>
        <strain evidence="2 3">LMG 27725</strain>
    </source>
</reference>
<keyword evidence="3" id="KW-1185">Reference proteome</keyword>
<dbReference type="EMBL" id="JABEQL010000017">
    <property type="protein sequence ID" value="MBB2180080.1"/>
    <property type="molecule type" value="Genomic_DNA"/>
</dbReference>
<protein>
    <submittedName>
        <fullName evidence="2">Uncharacterized protein</fullName>
    </submittedName>
</protein>
<feature type="compositionally biased region" description="Basic residues" evidence="1">
    <location>
        <begin position="37"/>
        <end position="49"/>
    </location>
</feature>
<evidence type="ECO:0000256" key="1">
    <source>
        <dbReference type="SAM" id="MobiDB-lite"/>
    </source>
</evidence>
<proteinExistence type="predicted"/>
<evidence type="ECO:0000313" key="2">
    <source>
        <dbReference type="EMBL" id="MBB2180080.1"/>
    </source>
</evidence>
<gene>
    <name evidence="2" type="ORF">HLH29_13020</name>
</gene>
<dbReference type="AlphaFoldDB" id="A0A7W4JF21"/>
<comment type="caution">
    <text evidence="2">The sequence shown here is derived from an EMBL/GenBank/DDBJ whole genome shotgun (WGS) entry which is preliminary data.</text>
</comment>
<evidence type="ECO:0000313" key="3">
    <source>
        <dbReference type="Proteomes" id="UP000525623"/>
    </source>
</evidence>
<organism evidence="2 3">
    <name type="scientific">Gluconacetobacter tumulicola</name>
    <dbReference type="NCBI Taxonomy" id="1017177"/>
    <lineage>
        <taxon>Bacteria</taxon>
        <taxon>Pseudomonadati</taxon>
        <taxon>Pseudomonadota</taxon>
        <taxon>Alphaproteobacteria</taxon>
        <taxon>Acetobacterales</taxon>
        <taxon>Acetobacteraceae</taxon>
        <taxon>Gluconacetobacter</taxon>
    </lineage>
</organism>
<feature type="region of interest" description="Disordered" evidence="1">
    <location>
        <begin position="27"/>
        <end position="49"/>
    </location>
</feature>
<dbReference type="RefSeq" id="WP_182967455.1">
    <property type="nucleotide sequence ID" value="NZ_BAABGC010000071.1"/>
</dbReference>
<sequence length="49" mass="5469">MTKRKPTPPTPRRPAVVEVHHHYHGAAQVPAEAKTVPVRRKPAPTTRRG</sequence>
<name>A0A7W4JF21_9PROT</name>
<dbReference type="Proteomes" id="UP000525623">
    <property type="component" value="Unassembled WGS sequence"/>
</dbReference>